<dbReference type="Pfam" id="PF14415">
    <property type="entry name" value="DUF4424"/>
    <property type="match status" value="1"/>
</dbReference>
<dbReference type="Gene3D" id="2.60.40.3680">
    <property type="match status" value="1"/>
</dbReference>
<dbReference type="InterPro" id="IPR025538">
    <property type="entry name" value="DUF4424"/>
</dbReference>
<keyword evidence="1" id="KW-0732">Signal</keyword>
<comment type="caution">
    <text evidence="3">The sequence shown here is derived from an EMBL/GenBank/DDBJ whole genome shotgun (WGS) entry which is preliminary data.</text>
</comment>
<evidence type="ECO:0000313" key="4">
    <source>
        <dbReference type="Proteomes" id="UP000527143"/>
    </source>
</evidence>
<dbReference type="Proteomes" id="UP000527143">
    <property type="component" value="Unassembled WGS sequence"/>
</dbReference>
<protein>
    <recommendedName>
        <fullName evidence="2">DUF4424 domain-containing protein</fullName>
    </recommendedName>
</protein>
<evidence type="ECO:0000256" key="1">
    <source>
        <dbReference type="SAM" id="SignalP"/>
    </source>
</evidence>
<dbReference type="RefSeq" id="WP_184088822.1">
    <property type="nucleotide sequence ID" value="NZ_JACIJF010000009.1"/>
</dbReference>
<organism evidence="3 4">
    <name type="scientific">Sphingomonas xinjiangensis</name>
    <dbReference type="NCBI Taxonomy" id="643568"/>
    <lineage>
        <taxon>Bacteria</taxon>
        <taxon>Pseudomonadati</taxon>
        <taxon>Pseudomonadota</taxon>
        <taxon>Alphaproteobacteria</taxon>
        <taxon>Sphingomonadales</taxon>
        <taxon>Sphingomonadaceae</taxon>
        <taxon>Sphingomonas</taxon>
    </lineage>
</organism>
<feature type="signal peptide" evidence="1">
    <location>
        <begin position="1"/>
        <end position="21"/>
    </location>
</feature>
<keyword evidence="4" id="KW-1185">Reference proteome</keyword>
<evidence type="ECO:0000259" key="2">
    <source>
        <dbReference type="Pfam" id="PF14415"/>
    </source>
</evidence>
<accession>A0A840YH42</accession>
<evidence type="ECO:0000313" key="3">
    <source>
        <dbReference type="EMBL" id="MBB5711645.1"/>
    </source>
</evidence>
<feature type="chain" id="PRO_5032340121" description="DUF4424 domain-containing protein" evidence="1">
    <location>
        <begin position="22"/>
        <end position="314"/>
    </location>
</feature>
<dbReference type="EMBL" id="JACIJF010000009">
    <property type="protein sequence ID" value="MBB5711645.1"/>
    <property type="molecule type" value="Genomic_DNA"/>
</dbReference>
<dbReference type="AlphaFoldDB" id="A0A840YH42"/>
<proteinExistence type="predicted"/>
<feature type="domain" description="DUF4424" evidence="2">
    <location>
        <begin position="21"/>
        <end position="309"/>
    </location>
</feature>
<reference evidence="3 4" key="1">
    <citation type="submission" date="2020-08" db="EMBL/GenBank/DDBJ databases">
        <title>Genomic Encyclopedia of Type Strains, Phase IV (KMG-IV): sequencing the most valuable type-strain genomes for metagenomic binning, comparative biology and taxonomic classification.</title>
        <authorList>
            <person name="Goeker M."/>
        </authorList>
    </citation>
    <scope>NUCLEOTIDE SEQUENCE [LARGE SCALE GENOMIC DNA]</scope>
    <source>
        <strain evidence="3 4">DSM 26736</strain>
    </source>
</reference>
<sequence>MIRHWLFAGALLALPFGAVNANDTTAQLAAGGLVLVKNDAVEMQSEDLHLSRSRVQVRYVFRNTSGKDVTLRVAFPMPPIGGPGFFMQDVSIPVDAPANLLGFATRVDGKPVQSEIEQRVFVGDVERTAWLTANHVPLAPHRDEARAALGRLPAAKRAEAVRLGLIDDDGEPAWTLRVTYHWQQRFPAGVPVVVEHGYTPSVGGTVATMLGEAQGDADTAARYCVDAPLLRTLRAASRAGRHYPEQWVDYVLVTGGNWKKPIGRFRLVVDKEAPGDLVSFCGEGVRKIGPTQFEMTKTNWRPDKNLSVLFLIGR</sequence>
<name>A0A840YH42_9SPHN</name>
<gene>
    <name evidence="3" type="ORF">FHT02_002896</name>
</gene>